<dbReference type="Gene3D" id="1.10.3720.10">
    <property type="entry name" value="MetI-like"/>
    <property type="match status" value="1"/>
</dbReference>
<feature type="transmembrane region" description="Helical" evidence="7">
    <location>
        <begin position="171"/>
        <end position="194"/>
    </location>
</feature>
<keyword evidence="6 7" id="KW-0472">Membrane</keyword>
<dbReference type="PANTHER" id="PTHR30193:SF37">
    <property type="entry name" value="INNER MEMBRANE ABC TRANSPORTER PERMEASE PROTEIN YCJO"/>
    <property type="match status" value="1"/>
</dbReference>
<protein>
    <submittedName>
        <fullName evidence="9">ABC transporter permease subunit</fullName>
    </submittedName>
</protein>
<keyword evidence="4 7" id="KW-0812">Transmembrane</keyword>
<feature type="transmembrane region" description="Helical" evidence="7">
    <location>
        <begin position="122"/>
        <end position="143"/>
    </location>
</feature>
<gene>
    <name evidence="9" type="ORF">GC093_22035</name>
</gene>
<evidence type="ECO:0000256" key="1">
    <source>
        <dbReference type="ARBA" id="ARBA00004651"/>
    </source>
</evidence>
<evidence type="ECO:0000259" key="8">
    <source>
        <dbReference type="PROSITE" id="PS50928"/>
    </source>
</evidence>
<keyword evidence="5 7" id="KW-1133">Transmembrane helix</keyword>
<comment type="subcellular location">
    <subcellularLocation>
        <location evidence="1 7">Cell membrane</location>
        <topology evidence="1 7">Multi-pass membrane protein</topology>
    </subcellularLocation>
</comment>
<dbReference type="Pfam" id="PF00528">
    <property type="entry name" value="BPD_transp_1"/>
    <property type="match status" value="1"/>
</dbReference>
<dbReference type="GO" id="GO:0055085">
    <property type="term" value="P:transmembrane transport"/>
    <property type="evidence" value="ECO:0007669"/>
    <property type="project" value="InterPro"/>
</dbReference>
<proteinExistence type="inferred from homology"/>
<dbReference type="CDD" id="cd06261">
    <property type="entry name" value="TM_PBP2"/>
    <property type="match status" value="1"/>
</dbReference>
<feature type="transmembrane region" description="Helical" evidence="7">
    <location>
        <begin position="280"/>
        <end position="301"/>
    </location>
</feature>
<dbReference type="InterPro" id="IPR000515">
    <property type="entry name" value="MetI-like"/>
</dbReference>
<reference evidence="9" key="1">
    <citation type="submission" date="2019-10" db="EMBL/GenBank/DDBJ databases">
        <title>Description of Paenibacillus glebae sp. nov.</title>
        <authorList>
            <person name="Carlier A."/>
            <person name="Qi S."/>
        </authorList>
    </citation>
    <scope>NUCLEOTIDE SEQUENCE</scope>
    <source>
        <strain evidence="9">LMG 31456</strain>
    </source>
</reference>
<sequence>MDSKRVNILMTNRKMNKSALRETMAAYMFIGPMLIGVIVLVLFPVLATILLSFTDWNFVAGLENIHFVGLDNFIELFQDDIFLVSIKNNMILMLVVPIGMAVSLLLALIINKHVYFKDFFKVVYFMPYISSVVAVAVVFQVLFHPSYGPINQFLMSLGMDSPPKWLSDVTFALPSVMLIMIWVHIGFQLIIFMAGLQNIPKDLYEAADIDGAGAWGKFRNITLPMISSTSFFLLITGIISTFKAFDLIAVLTSGGPSNSTSVAVYYLYDTAFLNLKSGYASSIALILLLFVFLITLIQWYGQKKWVNY</sequence>
<evidence type="ECO:0000256" key="6">
    <source>
        <dbReference type="ARBA" id="ARBA00023136"/>
    </source>
</evidence>
<dbReference type="SUPFAM" id="SSF161098">
    <property type="entry name" value="MetI-like"/>
    <property type="match status" value="1"/>
</dbReference>
<evidence type="ECO:0000313" key="9">
    <source>
        <dbReference type="EMBL" id="NOU95882.1"/>
    </source>
</evidence>
<evidence type="ECO:0000313" key="10">
    <source>
        <dbReference type="Proteomes" id="UP000641588"/>
    </source>
</evidence>
<keyword evidence="3" id="KW-1003">Cell membrane</keyword>
<organism evidence="9 10">
    <name type="scientific">Paenibacillus foliorum</name>
    <dbReference type="NCBI Taxonomy" id="2654974"/>
    <lineage>
        <taxon>Bacteria</taxon>
        <taxon>Bacillati</taxon>
        <taxon>Bacillota</taxon>
        <taxon>Bacilli</taxon>
        <taxon>Bacillales</taxon>
        <taxon>Paenibacillaceae</taxon>
        <taxon>Paenibacillus</taxon>
    </lineage>
</organism>
<evidence type="ECO:0000256" key="7">
    <source>
        <dbReference type="RuleBase" id="RU363032"/>
    </source>
</evidence>
<comment type="caution">
    <text evidence="9">The sequence shown here is derived from an EMBL/GenBank/DDBJ whole genome shotgun (WGS) entry which is preliminary data.</text>
</comment>
<dbReference type="PROSITE" id="PS50928">
    <property type="entry name" value="ABC_TM1"/>
    <property type="match status" value="1"/>
</dbReference>
<feature type="transmembrane region" description="Helical" evidence="7">
    <location>
        <begin position="24"/>
        <end position="53"/>
    </location>
</feature>
<feature type="domain" description="ABC transmembrane type-1" evidence="8">
    <location>
        <begin position="85"/>
        <end position="298"/>
    </location>
</feature>
<dbReference type="GO" id="GO:0005886">
    <property type="term" value="C:plasma membrane"/>
    <property type="evidence" value="ECO:0007669"/>
    <property type="project" value="UniProtKB-SubCell"/>
</dbReference>
<feature type="transmembrane region" description="Helical" evidence="7">
    <location>
        <begin position="90"/>
        <end position="110"/>
    </location>
</feature>
<evidence type="ECO:0000256" key="4">
    <source>
        <dbReference type="ARBA" id="ARBA00022692"/>
    </source>
</evidence>
<keyword evidence="10" id="KW-1185">Reference proteome</keyword>
<keyword evidence="2 7" id="KW-0813">Transport</keyword>
<dbReference type="SUPFAM" id="SSF160964">
    <property type="entry name" value="MalF N-terminal region-like"/>
    <property type="match status" value="1"/>
</dbReference>
<evidence type="ECO:0000256" key="3">
    <source>
        <dbReference type="ARBA" id="ARBA00022475"/>
    </source>
</evidence>
<dbReference type="InterPro" id="IPR035906">
    <property type="entry name" value="MetI-like_sf"/>
</dbReference>
<dbReference type="AlphaFoldDB" id="A0A972GY13"/>
<dbReference type="PANTHER" id="PTHR30193">
    <property type="entry name" value="ABC TRANSPORTER PERMEASE PROTEIN"/>
    <property type="match status" value="1"/>
</dbReference>
<dbReference type="Proteomes" id="UP000641588">
    <property type="component" value="Unassembled WGS sequence"/>
</dbReference>
<accession>A0A972GY13</accession>
<dbReference type="EMBL" id="WHOD01000082">
    <property type="protein sequence ID" value="NOU95882.1"/>
    <property type="molecule type" value="Genomic_DNA"/>
</dbReference>
<dbReference type="InterPro" id="IPR051393">
    <property type="entry name" value="ABC_transporter_permease"/>
</dbReference>
<evidence type="ECO:0000256" key="2">
    <source>
        <dbReference type="ARBA" id="ARBA00022448"/>
    </source>
</evidence>
<evidence type="ECO:0000256" key="5">
    <source>
        <dbReference type="ARBA" id="ARBA00022989"/>
    </source>
</evidence>
<comment type="similarity">
    <text evidence="7">Belongs to the binding-protein-dependent transport system permease family.</text>
</comment>
<feature type="transmembrane region" description="Helical" evidence="7">
    <location>
        <begin position="221"/>
        <end position="242"/>
    </location>
</feature>
<name>A0A972GY13_9BACL</name>